<evidence type="ECO:0000313" key="2">
    <source>
        <dbReference type="EMBL" id="KAL0501719.1"/>
    </source>
</evidence>
<feature type="compositionally biased region" description="Low complexity" evidence="1">
    <location>
        <begin position="577"/>
        <end position="595"/>
    </location>
</feature>
<evidence type="ECO:0008006" key="4">
    <source>
        <dbReference type="Google" id="ProtNLM"/>
    </source>
</evidence>
<feature type="compositionally biased region" description="Low complexity" evidence="1">
    <location>
        <begin position="35"/>
        <end position="49"/>
    </location>
</feature>
<feature type="region of interest" description="Disordered" evidence="1">
    <location>
        <begin position="470"/>
        <end position="504"/>
    </location>
</feature>
<dbReference type="EMBL" id="JBAMZL010000030">
    <property type="protein sequence ID" value="KAL0501719.1"/>
    <property type="molecule type" value="Genomic_DNA"/>
</dbReference>
<reference evidence="2 3" key="1">
    <citation type="submission" date="2024-02" db="EMBL/GenBank/DDBJ databases">
        <title>FIRST GENOME SEQUENCES OF Leishmania (Viannia) shawi, Leishmania (Viannia) lindenbergi AND Leishmania (Viannia) utingensis.</title>
        <authorList>
            <person name="Resadore F."/>
            <person name="Custodio M.G.F."/>
            <person name="Boite M.C."/>
            <person name="Cupolillo E."/>
            <person name="Ferreira G.E.M."/>
        </authorList>
    </citation>
    <scope>NUCLEOTIDE SEQUENCE [LARGE SCALE GENOMIC DNA]</scope>
    <source>
        <strain evidence="2 3">ITUB/BR/1977/M4964</strain>
    </source>
</reference>
<feature type="compositionally biased region" description="Low complexity" evidence="1">
    <location>
        <begin position="476"/>
        <end position="504"/>
    </location>
</feature>
<dbReference type="InterPro" id="IPR036915">
    <property type="entry name" value="Cyclin-like_sf"/>
</dbReference>
<dbReference type="PANTHER" id="PTHR22896">
    <property type="entry name" value="CDK5 AND ABL1 ENZYME SUBSTRATE 1"/>
    <property type="match status" value="1"/>
</dbReference>
<feature type="region of interest" description="Disordered" evidence="1">
    <location>
        <begin position="157"/>
        <end position="222"/>
    </location>
</feature>
<dbReference type="PANTHER" id="PTHR22896:SF0">
    <property type="entry name" value="CYCLIN N-TERMINAL DOMAIN-CONTAINING PROTEIN"/>
    <property type="match status" value="1"/>
</dbReference>
<dbReference type="InterPro" id="IPR012388">
    <property type="entry name" value="CABLES1/2"/>
</dbReference>
<comment type="caution">
    <text evidence="2">The sequence shown here is derived from an EMBL/GenBank/DDBJ whole genome shotgun (WGS) entry which is preliminary data.</text>
</comment>
<evidence type="ECO:0000256" key="1">
    <source>
        <dbReference type="SAM" id="MobiDB-lite"/>
    </source>
</evidence>
<name>A0AAW3AC16_9TRYP</name>
<feature type="region of interest" description="Disordered" evidence="1">
    <location>
        <begin position="564"/>
        <end position="639"/>
    </location>
</feature>
<accession>A0AAW3AC16</accession>
<feature type="compositionally biased region" description="Low complexity" evidence="1">
    <location>
        <begin position="203"/>
        <end position="214"/>
    </location>
</feature>
<dbReference type="GO" id="GO:0051726">
    <property type="term" value="P:regulation of cell cycle"/>
    <property type="evidence" value="ECO:0007669"/>
    <property type="project" value="InterPro"/>
</dbReference>
<feature type="compositionally biased region" description="Low complexity" evidence="1">
    <location>
        <begin position="326"/>
        <end position="345"/>
    </location>
</feature>
<feature type="compositionally biased region" description="Basic residues" evidence="1">
    <location>
        <begin position="596"/>
        <end position="611"/>
    </location>
</feature>
<gene>
    <name evidence="2" type="ORF">Q4I30_005444</name>
</gene>
<feature type="region of interest" description="Disordered" evidence="1">
    <location>
        <begin position="12"/>
        <end position="51"/>
    </location>
</feature>
<sequence length="906" mass="97935">MSVQRATAFLSAISPTELHPHPLRGTARSSAQKDSGSNSSSHSDSLGGSFNNIETKEEGAVLDGMSRALGLGAGSSGVLRNFTIHVPNTGGLVAPANIRVGGLASAATQSTSAPSAASITSGNDPDAPVTLDAVSTARAHFSRSICGASVSKAVSQVTPQQLQHRRRQPFAADASFRNRRQESFLKSLGNSMKPVKRRRRHNSSSSSSSSSSSRSESRRSAASLVNSGVTAVCGLGAGAGGVRQDAGTSAANPGVTAADRDLSGTTLSGGATVPGGESNLPPPQGHRRRVSGNNGGKPPLQVHDLVKREGQRVRLRWIYSDVQQHRSSSSSSSSSPLSRRSSSSPQGRGKRSPKYVPGGGDGTAEVKGSLAASGAGQPPDPLEGEWSGTPQHLSSVSHTLMPLLSLSSSSSSPSSDGNSRRRRTRSKRRWQRQCWAQLAATPLSLCTILTKFEPCVTSVWKENQVIQPYRGESNASSSRSSSSSKKRSSSSSSWSSSSSSPSHSWDCNELTCEYQDFVVNSQYLAGNYADRRHVAEMTSVAGSSRSSDAGLKIHSLYLSLSSKAHSDSGTHSCRGCGSRTQSDSSSSHGSSCSSSRRNRGSSRSSRSHSSRSSRSSSRGSLNVRHRRHHHSRGKGGIISGEGDIRSYRKVLARQQCRNNPAFLNAYFLDTGNITGGERRRKMISLPSYRVSMISFVDKKILKKDLNHNFYIQHPGLEVRDIKLTHLRKIKHELLVYALEDNSLLDLTTTAYAYWYFERLVVQGMVGKHNRKEIMAACVLLAIKFLETGDLMKKIAYFKNRWRRFHNVSGVHVGNVNAMLGGGGAKGVEEDDEEVVHVDWKKVEEQEFPVYVGLDFTLLPGGDGQVIKTHIERLLQLINVTSQEYYSKKFVSPAYLNHYNCYSNLYY</sequence>
<keyword evidence="3" id="KW-1185">Reference proteome</keyword>
<evidence type="ECO:0000313" key="3">
    <source>
        <dbReference type="Proteomes" id="UP001482455"/>
    </source>
</evidence>
<feature type="region of interest" description="Disordered" evidence="1">
    <location>
        <begin position="242"/>
        <end position="302"/>
    </location>
</feature>
<feature type="compositionally biased region" description="Basic residues" evidence="1">
    <location>
        <begin position="623"/>
        <end position="633"/>
    </location>
</feature>
<dbReference type="SUPFAM" id="SSF47954">
    <property type="entry name" value="Cyclin-like"/>
    <property type="match status" value="1"/>
</dbReference>
<organism evidence="2 3">
    <name type="scientific">Leishmania utingensis</name>
    <dbReference type="NCBI Taxonomy" id="653362"/>
    <lineage>
        <taxon>Eukaryota</taxon>
        <taxon>Discoba</taxon>
        <taxon>Euglenozoa</taxon>
        <taxon>Kinetoplastea</taxon>
        <taxon>Metakinetoplastina</taxon>
        <taxon>Trypanosomatida</taxon>
        <taxon>Trypanosomatidae</taxon>
        <taxon>Leishmaniinae</taxon>
        <taxon>Leishmania</taxon>
    </lineage>
</organism>
<protein>
    <recommendedName>
        <fullName evidence="4">Cyclin dependent kinase-binding protein</fullName>
    </recommendedName>
</protein>
<dbReference type="AlphaFoldDB" id="A0AAW3AC16"/>
<dbReference type="Gene3D" id="1.10.472.10">
    <property type="entry name" value="Cyclin-like"/>
    <property type="match status" value="1"/>
</dbReference>
<dbReference type="Proteomes" id="UP001482455">
    <property type="component" value="Unassembled WGS sequence"/>
</dbReference>
<proteinExistence type="predicted"/>
<feature type="region of interest" description="Disordered" evidence="1">
    <location>
        <begin position="322"/>
        <end position="427"/>
    </location>
</feature>
<feature type="compositionally biased region" description="Polar residues" evidence="1">
    <location>
        <begin position="388"/>
        <end position="398"/>
    </location>
</feature>
<feature type="compositionally biased region" description="Low complexity" evidence="1">
    <location>
        <begin position="402"/>
        <end position="417"/>
    </location>
</feature>